<dbReference type="PANTHER" id="PTHR16852">
    <property type="entry name" value="GTP CYCLOHYDROLASE 1 FEEDBACK REGULATORY PROTEIN"/>
    <property type="match status" value="1"/>
</dbReference>
<dbReference type="GO" id="GO:0031965">
    <property type="term" value="C:nuclear membrane"/>
    <property type="evidence" value="ECO:0007669"/>
    <property type="project" value="UniProtKB-SubCell"/>
</dbReference>
<evidence type="ECO:0000256" key="3">
    <source>
        <dbReference type="ARBA" id="ARBA00007605"/>
    </source>
</evidence>
<evidence type="ECO:0000256" key="4">
    <source>
        <dbReference type="ARBA" id="ARBA00020099"/>
    </source>
</evidence>
<evidence type="ECO:0000256" key="5">
    <source>
        <dbReference type="ARBA" id="ARBA00022490"/>
    </source>
</evidence>
<keyword evidence="7" id="KW-0539">Nucleus</keyword>
<dbReference type="GO" id="GO:0005829">
    <property type="term" value="C:cytosol"/>
    <property type="evidence" value="ECO:0007669"/>
    <property type="project" value="UniProtKB-SubCell"/>
</dbReference>
<gene>
    <name evidence="9" type="ORF">niasHS_017502</name>
</gene>
<dbReference type="PANTHER" id="PTHR16852:SF2">
    <property type="entry name" value="GTP CYCLOHYDROLASE 1 FEEDBACK REGULATORY PROTEIN"/>
    <property type="match status" value="1"/>
</dbReference>
<evidence type="ECO:0000256" key="8">
    <source>
        <dbReference type="ARBA" id="ARBA00032599"/>
    </source>
</evidence>
<dbReference type="AlphaFoldDB" id="A0ABD2IGZ5"/>
<name>A0ABD2IGZ5_HETSC</name>
<evidence type="ECO:0000256" key="1">
    <source>
        <dbReference type="ARBA" id="ARBA00004126"/>
    </source>
</evidence>
<evidence type="ECO:0000313" key="10">
    <source>
        <dbReference type="Proteomes" id="UP001620645"/>
    </source>
</evidence>
<evidence type="ECO:0000256" key="6">
    <source>
        <dbReference type="ARBA" id="ARBA00023136"/>
    </source>
</evidence>
<proteinExistence type="inferred from homology"/>
<dbReference type="Proteomes" id="UP001620645">
    <property type="component" value="Unassembled WGS sequence"/>
</dbReference>
<protein>
    <recommendedName>
        <fullName evidence="4">GTP cyclohydrolase 1 feedback regulatory protein</fullName>
    </recommendedName>
    <alternativeName>
        <fullName evidence="8">GTP cyclohydrolase I feedback regulatory protein</fullName>
    </alternativeName>
</protein>
<dbReference type="Gene3D" id="3.30.1410.10">
    <property type="entry name" value="GTP cyclohydrolase I feedback regulatory protein GFRP"/>
    <property type="match status" value="1"/>
</dbReference>
<reference evidence="9 10" key="1">
    <citation type="submission" date="2024-10" db="EMBL/GenBank/DDBJ databases">
        <authorList>
            <person name="Kim D."/>
        </authorList>
    </citation>
    <scope>NUCLEOTIDE SEQUENCE [LARGE SCALE GENOMIC DNA]</scope>
    <source>
        <strain evidence="9">Taebaek</strain>
    </source>
</reference>
<evidence type="ECO:0000313" key="9">
    <source>
        <dbReference type="EMBL" id="KAL3072528.1"/>
    </source>
</evidence>
<dbReference type="InterPro" id="IPR009112">
    <property type="entry name" value="GTP_CycHdrlase_I_reg"/>
</dbReference>
<comment type="caution">
    <text evidence="9">The sequence shown here is derived from an EMBL/GenBank/DDBJ whole genome shotgun (WGS) entry which is preliminary data.</text>
</comment>
<dbReference type="SUPFAM" id="SSF69761">
    <property type="entry name" value="GTP cyclohydrolase I feedback regulatory protein, GFRP"/>
    <property type="match status" value="1"/>
</dbReference>
<dbReference type="Pfam" id="PF06399">
    <property type="entry name" value="GFRP"/>
    <property type="match status" value="1"/>
</dbReference>
<comment type="subcellular location">
    <subcellularLocation>
        <location evidence="2">Cytoplasm</location>
        <location evidence="2">Cytosol</location>
    </subcellularLocation>
    <subcellularLocation>
        <location evidence="1">Nucleus membrane</location>
    </subcellularLocation>
</comment>
<dbReference type="InterPro" id="IPR036717">
    <property type="entry name" value="GFRP_sf"/>
</dbReference>
<dbReference type="FunFam" id="3.30.1410.10:FF:000001">
    <property type="entry name" value="GTP cyclohydrolase 1 feedback regulatory protein"/>
    <property type="match status" value="1"/>
</dbReference>
<keyword evidence="6" id="KW-0472">Membrane</keyword>
<evidence type="ECO:0000256" key="2">
    <source>
        <dbReference type="ARBA" id="ARBA00004514"/>
    </source>
</evidence>
<sequence length="89" mass="10088">MPFEHLLVSTQIRCETGPTVVGDANSDQKLMALLEAQQVHRFGNTFPEFLTEWPPRKVLDRLSDLGFSICGIAGAGQTVIWTMRRERRD</sequence>
<evidence type="ECO:0000256" key="7">
    <source>
        <dbReference type="ARBA" id="ARBA00023242"/>
    </source>
</evidence>
<accession>A0ABD2IGZ5</accession>
<keyword evidence="10" id="KW-1185">Reference proteome</keyword>
<keyword evidence="5" id="KW-0963">Cytoplasm</keyword>
<comment type="similarity">
    <text evidence="3">Belongs to the GFRP family.</text>
</comment>
<organism evidence="9 10">
    <name type="scientific">Heterodera schachtii</name>
    <name type="common">Sugarbeet cyst nematode worm</name>
    <name type="synonym">Tylenchus schachtii</name>
    <dbReference type="NCBI Taxonomy" id="97005"/>
    <lineage>
        <taxon>Eukaryota</taxon>
        <taxon>Metazoa</taxon>
        <taxon>Ecdysozoa</taxon>
        <taxon>Nematoda</taxon>
        <taxon>Chromadorea</taxon>
        <taxon>Rhabditida</taxon>
        <taxon>Tylenchina</taxon>
        <taxon>Tylenchomorpha</taxon>
        <taxon>Tylenchoidea</taxon>
        <taxon>Heteroderidae</taxon>
        <taxon>Heteroderinae</taxon>
        <taxon>Heterodera</taxon>
    </lineage>
</organism>
<dbReference type="EMBL" id="JBICCN010000373">
    <property type="protein sequence ID" value="KAL3072528.1"/>
    <property type="molecule type" value="Genomic_DNA"/>
</dbReference>